<keyword evidence="2" id="KW-0732">Signal</keyword>
<evidence type="ECO:0008006" key="5">
    <source>
        <dbReference type="Google" id="ProtNLM"/>
    </source>
</evidence>
<feature type="signal peptide" evidence="2">
    <location>
        <begin position="1"/>
        <end position="22"/>
    </location>
</feature>
<dbReference type="SMART" id="SM00028">
    <property type="entry name" value="TPR"/>
    <property type="match status" value="2"/>
</dbReference>
<dbReference type="EMBL" id="JAZHFV010000004">
    <property type="protein sequence ID" value="MEX4008386.1"/>
    <property type="molecule type" value="Genomic_DNA"/>
</dbReference>
<comment type="caution">
    <text evidence="3">The sequence shown here is derived from an EMBL/GenBank/DDBJ whole genome shotgun (WGS) entry which is preliminary data.</text>
</comment>
<keyword evidence="4" id="KW-1185">Reference proteome</keyword>
<gene>
    <name evidence="3" type="ORF">V1479_13810</name>
</gene>
<accession>A0ABV3WUP2</accession>
<dbReference type="PROSITE" id="PS50005">
    <property type="entry name" value="TPR"/>
    <property type="match status" value="1"/>
</dbReference>
<organism evidence="3 4">
    <name type="scientific">Neoaquamicrobium sediminum</name>
    <dbReference type="NCBI Taxonomy" id="1849104"/>
    <lineage>
        <taxon>Bacteria</taxon>
        <taxon>Pseudomonadati</taxon>
        <taxon>Pseudomonadota</taxon>
        <taxon>Alphaproteobacteria</taxon>
        <taxon>Hyphomicrobiales</taxon>
        <taxon>Phyllobacteriaceae</taxon>
        <taxon>Neoaquamicrobium</taxon>
    </lineage>
</organism>
<reference evidence="3 4" key="1">
    <citation type="submission" date="2024-01" db="EMBL/GenBank/DDBJ databases">
        <title>New evidence supports the origin of RcGTA from prophage.</title>
        <authorList>
            <person name="Xu Y."/>
            <person name="Liu B."/>
            <person name="Chen F."/>
        </authorList>
    </citation>
    <scope>NUCLEOTIDE SEQUENCE [LARGE SCALE GENOMIC DNA]</scope>
    <source>
        <strain evidence="3 4">CBW1107-2</strain>
    </source>
</reference>
<evidence type="ECO:0000313" key="3">
    <source>
        <dbReference type="EMBL" id="MEX4008386.1"/>
    </source>
</evidence>
<name>A0ABV3WUP2_9HYPH</name>
<dbReference type="Proteomes" id="UP001559025">
    <property type="component" value="Unassembled WGS sequence"/>
</dbReference>
<dbReference type="InterPro" id="IPR011990">
    <property type="entry name" value="TPR-like_helical_dom_sf"/>
</dbReference>
<sequence length="196" mass="21707">MRNVFAILTVILAALPLAAALAQTTGRSSTGIAAEEPQARVDRLFDELRRARNEQAAERVASRLRSEWARSGSASVDLLMQWSQEAMKKEDNAVAMDFLDQVVMLAPDYAEGWNRRATLHFTMENYSKSMADIGRVLRLEPRHFGALGGMATILKNTGHKEAAMHAYERVLNVYPMMRSAQTELGNLADELAGQGI</sequence>
<keyword evidence="1" id="KW-0802">TPR repeat</keyword>
<feature type="chain" id="PRO_5047223036" description="Tetratricopeptide repeat protein" evidence="2">
    <location>
        <begin position="23"/>
        <end position="196"/>
    </location>
</feature>
<dbReference type="Pfam" id="PF13181">
    <property type="entry name" value="TPR_8"/>
    <property type="match status" value="2"/>
</dbReference>
<protein>
    <recommendedName>
        <fullName evidence="5">Tetratricopeptide repeat protein</fullName>
    </recommendedName>
</protein>
<evidence type="ECO:0000256" key="1">
    <source>
        <dbReference type="PROSITE-ProRule" id="PRU00339"/>
    </source>
</evidence>
<evidence type="ECO:0000313" key="4">
    <source>
        <dbReference type="Proteomes" id="UP001559025"/>
    </source>
</evidence>
<dbReference type="Gene3D" id="1.25.40.10">
    <property type="entry name" value="Tetratricopeptide repeat domain"/>
    <property type="match status" value="1"/>
</dbReference>
<dbReference type="InterPro" id="IPR019734">
    <property type="entry name" value="TPR_rpt"/>
</dbReference>
<proteinExistence type="predicted"/>
<feature type="repeat" description="TPR" evidence="1">
    <location>
        <begin position="110"/>
        <end position="143"/>
    </location>
</feature>
<dbReference type="RefSeq" id="WP_368803396.1">
    <property type="nucleotide sequence ID" value="NZ_JAZHFV010000004.1"/>
</dbReference>
<evidence type="ECO:0000256" key="2">
    <source>
        <dbReference type="SAM" id="SignalP"/>
    </source>
</evidence>
<dbReference type="SUPFAM" id="SSF48452">
    <property type="entry name" value="TPR-like"/>
    <property type="match status" value="1"/>
</dbReference>